<dbReference type="Pfam" id="PF13561">
    <property type="entry name" value="adh_short_C2"/>
    <property type="match status" value="1"/>
</dbReference>
<dbReference type="Gene3D" id="3.40.50.720">
    <property type="entry name" value="NAD(P)-binding Rossmann-like Domain"/>
    <property type="match status" value="1"/>
</dbReference>
<evidence type="ECO:0000256" key="2">
    <source>
        <dbReference type="ARBA" id="ARBA00023002"/>
    </source>
</evidence>
<dbReference type="PANTHER" id="PTHR43639:SF1">
    <property type="entry name" value="SHORT-CHAIN DEHYDROGENASE_REDUCTASE FAMILY PROTEIN"/>
    <property type="match status" value="1"/>
</dbReference>
<name>A0ABZ0ZHG6_9HYPH</name>
<sequence>MQQNALAGKVALVTGGSRGIGAAIVKRLARDGADVVFSYSSSEESANRVAEEVRSLGRQCLAIKADQSIMEEVGGLVKTAHAAWGRLDILVNSAGVFVTGVVGDPSADVAAFDHQLDINLKGVVAAVRTAAPLLSDGGRVISIGTAGASNRGAFPGISDYVATKAAVAAYSRVWARDLGSRKITVNVVQPGPINTGMAPTEGEVAEMLRSLSALGRYGEPDEVAGAVAYLAGPEAGYITGSTITIDGGLSI</sequence>
<evidence type="ECO:0000313" key="3">
    <source>
        <dbReference type="EMBL" id="WQN37738.1"/>
    </source>
</evidence>
<gene>
    <name evidence="3" type="ORF">U5G49_002876</name>
</gene>
<dbReference type="SUPFAM" id="SSF51735">
    <property type="entry name" value="NAD(P)-binding Rossmann-fold domains"/>
    <property type="match status" value="1"/>
</dbReference>
<keyword evidence="4" id="KW-1185">Reference proteome</keyword>
<comment type="similarity">
    <text evidence="1">Belongs to the short-chain dehydrogenases/reductases (SDR) family.</text>
</comment>
<organism evidence="3 4">
    <name type="scientific">Rhizobium indigoferae</name>
    <dbReference type="NCBI Taxonomy" id="158891"/>
    <lineage>
        <taxon>Bacteria</taxon>
        <taxon>Pseudomonadati</taxon>
        <taxon>Pseudomonadota</taxon>
        <taxon>Alphaproteobacteria</taxon>
        <taxon>Hyphomicrobiales</taxon>
        <taxon>Rhizobiaceae</taxon>
        <taxon>Rhizobium/Agrobacterium group</taxon>
        <taxon>Rhizobium</taxon>
    </lineage>
</organism>
<evidence type="ECO:0000256" key="1">
    <source>
        <dbReference type="ARBA" id="ARBA00006484"/>
    </source>
</evidence>
<dbReference type="InterPro" id="IPR002347">
    <property type="entry name" value="SDR_fam"/>
</dbReference>
<dbReference type="PRINTS" id="PR00081">
    <property type="entry name" value="GDHRDH"/>
</dbReference>
<dbReference type="RefSeq" id="WP_193445530.1">
    <property type="nucleotide sequence ID" value="NZ_BSOQ01000025.1"/>
</dbReference>
<accession>A0ABZ0ZHG6</accession>
<dbReference type="PRINTS" id="PR00080">
    <property type="entry name" value="SDRFAMILY"/>
</dbReference>
<dbReference type="InterPro" id="IPR036291">
    <property type="entry name" value="NAD(P)-bd_dom_sf"/>
</dbReference>
<evidence type="ECO:0000313" key="4">
    <source>
        <dbReference type="Proteomes" id="UP001322785"/>
    </source>
</evidence>
<reference evidence="3 4" key="1">
    <citation type="submission" date="2023-12" db="EMBL/GenBank/DDBJ databases">
        <authorList>
            <person name="Menendez E."/>
            <person name="Kaur S."/>
            <person name="Flores-Felix J.D."/>
            <person name="diCenzo G.C."/>
            <person name="Peix A."/>
            <person name="Velazquez E."/>
        </authorList>
    </citation>
    <scope>NUCLEOTIDE SEQUENCE [LARGE SCALE GENOMIC DNA]</scope>
    <source>
        <strain evidence="3 4">CIP 108029</strain>
    </source>
</reference>
<protein>
    <submittedName>
        <fullName evidence="3">SDR family oxidoreductase</fullName>
    </submittedName>
</protein>
<dbReference type="EMBL" id="CP140635">
    <property type="protein sequence ID" value="WQN37738.1"/>
    <property type="molecule type" value="Genomic_DNA"/>
</dbReference>
<dbReference type="PANTHER" id="PTHR43639">
    <property type="entry name" value="OXIDOREDUCTASE, SHORT-CHAIN DEHYDROGENASE/REDUCTASE FAMILY (AFU_ORTHOLOGUE AFUA_5G02870)"/>
    <property type="match status" value="1"/>
</dbReference>
<keyword evidence="2" id="KW-0560">Oxidoreductase</keyword>
<proteinExistence type="inferred from homology"/>
<dbReference type="Proteomes" id="UP001322785">
    <property type="component" value="Chromosome"/>
</dbReference>